<evidence type="ECO:0000313" key="5">
    <source>
        <dbReference type="Proteomes" id="UP001244640"/>
    </source>
</evidence>
<dbReference type="Pfam" id="PF00072">
    <property type="entry name" value="Response_reg"/>
    <property type="match status" value="1"/>
</dbReference>
<dbReference type="SMART" id="SM00448">
    <property type="entry name" value="REC"/>
    <property type="match status" value="1"/>
</dbReference>
<dbReference type="Gene3D" id="3.40.50.2300">
    <property type="match status" value="1"/>
</dbReference>
<dbReference type="PROSITE" id="PS50110">
    <property type="entry name" value="RESPONSE_REGULATORY"/>
    <property type="match status" value="1"/>
</dbReference>
<dbReference type="PANTHER" id="PTHR44591:SF24">
    <property type="entry name" value="PROTEIN-GLUTAMATE METHYLESTERASE_PROTEIN-GLUTAMINE GLUTAMINASE 1"/>
    <property type="match status" value="1"/>
</dbReference>
<evidence type="ECO:0000256" key="2">
    <source>
        <dbReference type="PROSITE-ProRule" id="PRU00169"/>
    </source>
</evidence>
<organism evidence="4 5">
    <name type="scientific">Sphingobacterium zeae</name>
    <dbReference type="NCBI Taxonomy" id="1776859"/>
    <lineage>
        <taxon>Bacteria</taxon>
        <taxon>Pseudomonadati</taxon>
        <taxon>Bacteroidota</taxon>
        <taxon>Sphingobacteriia</taxon>
        <taxon>Sphingobacteriales</taxon>
        <taxon>Sphingobacteriaceae</taxon>
        <taxon>Sphingobacterium</taxon>
    </lineage>
</organism>
<reference evidence="4 5" key="1">
    <citation type="submission" date="2023-07" db="EMBL/GenBank/DDBJ databases">
        <title>Functional and genomic diversity of the sorghum phyllosphere microbiome.</title>
        <authorList>
            <person name="Shade A."/>
        </authorList>
    </citation>
    <scope>NUCLEOTIDE SEQUENCE [LARGE SCALE GENOMIC DNA]</scope>
    <source>
        <strain evidence="4 5">SORGH_AS_0892</strain>
    </source>
</reference>
<feature type="domain" description="Response regulatory" evidence="3">
    <location>
        <begin position="4"/>
        <end position="117"/>
    </location>
</feature>
<dbReference type="SUPFAM" id="SSF52172">
    <property type="entry name" value="CheY-like"/>
    <property type="match status" value="1"/>
</dbReference>
<dbReference type="InterPro" id="IPR011006">
    <property type="entry name" value="CheY-like_superfamily"/>
</dbReference>
<name>A0ABU0U698_9SPHI</name>
<comment type="caution">
    <text evidence="4">The sequence shown here is derived from an EMBL/GenBank/DDBJ whole genome shotgun (WGS) entry which is preliminary data.</text>
</comment>
<protein>
    <submittedName>
        <fullName evidence="4">DNA-binding response OmpR family regulator</fullName>
    </submittedName>
</protein>
<dbReference type="CDD" id="cd00156">
    <property type="entry name" value="REC"/>
    <property type="match status" value="1"/>
</dbReference>
<evidence type="ECO:0000259" key="3">
    <source>
        <dbReference type="PROSITE" id="PS50110"/>
    </source>
</evidence>
<evidence type="ECO:0000313" key="4">
    <source>
        <dbReference type="EMBL" id="MDQ1150384.1"/>
    </source>
</evidence>
<dbReference type="InterPro" id="IPR001789">
    <property type="entry name" value="Sig_transdc_resp-reg_receiver"/>
</dbReference>
<evidence type="ECO:0000256" key="1">
    <source>
        <dbReference type="ARBA" id="ARBA00022553"/>
    </source>
</evidence>
<proteinExistence type="predicted"/>
<gene>
    <name evidence="4" type="ORF">QE382_002368</name>
</gene>
<comment type="caution">
    <text evidence="2">Lacks conserved residue(s) required for the propagation of feature annotation.</text>
</comment>
<dbReference type="PANTHER" id="PTHR44591">
    <property type="entry name" value="STRESS RESPONSE REGULATOR PROTEIN 1"/>
    <property type="match status" value="1"/>
</dbReference>
<accession>A0ABU0U698</accession>
<keyword evidence="4" id="KW-0238">DNA-binding</keyword>
<keyword evidence="5" id="KW-1185">Reference proteome</keyword>
<dbReference type="EMBL" id="JAUTBA010000001">
    <property type="protein sequence ID" value="MDQ1150384.1"/>
    <property type="molecule type" value="Genomic_DNA"/>
</dbReference>
<dbReference type="RefSeq" id="WP_307186041.1">
    <property type="nucleotide sequence ID" value="NZ_JAUTBA010000001.1"/>
</dbReference>
<dbReference type="GO" id="GO:0003677">
    <property type="term" value="F:DNA binding"/>
    <property type="evidence" value="ECO:0007669"/>
    <property type="project" value="UniProtKB-KW"/>
</dbReference>
<keyword evidence="1" id="KW-0597">Phosphoprotein</keyword>
<sequence length="125" mass="14066">MKRKIVVCDESSMVLEALSLVLTDKYEVYTISQSKKLIGAVESIYPDIVLMSAEMHWQFDGNQIVKSLFAKTFKTIPVIMMSANPADSESAKAWGADSFLPKPLDLNELYYQLEKCTKMTCRSTA</sequence>
<dbReference type="InterPro" id="IPR050595">
    <property type="entry name" value="Bact_response_regulator"/>
</dbReference>
<dbReference type="Proteomes" id="UP001244640">
    <property type="component" value="Unassembled WGS sequence"/>
</dbReference>